<dbReference type="STRING" id="366584.SAMN05216377_12077"/>
<dbReference type="InterPro" id="IPR029044">
    <property type="entry name" value="Nucleotide-diphossugar_trans"/>
</dbReference>
<dbReference type="PANTHER" id="PTHR36529:SF1">
    <property type="entry name" value="GLYCOSYLTRANSFERASE"/>
    <property type="match status" value="1"/>
</dbReference>
<evidence type="ECO:0008006" key="3">
    <source>
        <dbReference type="Google" id="ProtNLM"/>
    </source>
</evidence>
<reference evidence="1 2" key="1">
    <citation type="submission" date="2016-10" db="EMBL/GenBank/DDBJ databases">
        <authorList>
            <person name="de Groot N.N."/>
        </authorList>
    </citation>
    <scope>NUCLEOTIDE SEQUENCE [LARGE SCALE GENOMIC DNA]</scope>
    <source>
        <strain evidence="1 2">CGMCC 4.3143</strain>
    </source>
</reference>
<proteinExistence type="predicted"/>
<dbReference type="InterPro" id="IPR018641">
    <property type="entry name" value="Trfase_1_rSAM/seldom-assoc"/>
</dbReference>
<accession>A0A1G8AKS1</accession>
<evidence type="ECO:0000313" key="1">
    <source>
        <dbReference type="EMBL" id="SDH21551.1"/>
    </source>
</evidence>
<keyword evidence="2" id="KW-1185">Reference proteome</keyword>
<dbReference type="AlphaFoldDB" id="A0A1G8AKS1"/>
<dbReference type="PANTHER" id="PTHR36529">
    <property type="entry name" value="SLL1095 PROTEIN"/>
    <property type="match status" value="1"/>
</dbReference>
<evidence type="ECO:0000313" key="2">
    <source>
        <dbReference type="Proteomes" id="UP000198967"/>
    </source>
</evidence>
<gene>
    <name evidence="1" type="ORF">SAMN05216377_12077</name>
</gene>
<protein>
    <recommendedName>
        <fullName evidence="3">Glycosyltransferase involved in cell wall biogenesis</fullName>
    </recommendedName>
</protein>
<dbReference type="RefSeq" id="WP_093089228.1">
    <property type="nucleotide sequence ID" value="NZ_FNBE01000020.1"/>
</dbReference>
<name>A0A1G8AKS1_PSEOR</name>
<organism evidence="1 2">
    <name type="scientific">Pseudonocardia oroxyli</name>
    <dbReference type="NCBI Taxonomy" id="366584"/>
    <lineage>
        <taxon>Bacteria</taxon>
        <taxon>Bacillati</taxon>
        <taxon>Actinomycetota</taxon>
        <taxon>Actinomycetes</taxon>
        <taxon>Pseudonocardiales</taxon>
        <taxon>Pseudonocardiaceae</taxon>
        <taxon>Pseudonocardia</taxon>
    </lineage>
</organism>
<dbReference type="Gene3D" id="3.90.550.10">
    <property type="entry name" value="Spore Coat Polysaccharide Biosynthesis Protein SpsA, Chain A"/>
    <property type="match status" value="1"/>
</dbReference>
<dbReference type="Pfam" id="PF09837">
    <property type="entry name" value="DUF2064"/>
    <property type="match status" value="1"/>
</dbReference>
<dbReference type="EMBL" id="FNBE01000020">
    <property type="protein sequence ID" value="SDH21551.1"/>
    <property type="molecule type" value="Genomic_DNA"/>
</dbReference>
<dbReference type="OrthoDB" id="9798250at2"/>
<dbReference type="Proteomes" id="UP000198967">
    <property type="component" value="Unassembled WGS sequence"/>
</dbReference>
<dbReference type="SUPFAM" id="SSF53448">
    <property type="entry name" value="Nucleotide-diphospho-sugar transferases"/>
    <property type="match status" value="1"/>
</dbReference>
<sequence>MTGTLIVLAKAPVPGRVKTRLCPPATPAQAADVAAAALLDTLDATAAVPGSRTLVALAGSLDADTARVGELRAALGRTGRTAQRGTGLGARIVAAHADAAARHPGEPTLQIGMDTPQVHSSTLAAAFAALADVDAVLGPAPDGGWWALGLRDPGSAGPVADVPMSRADTGENTLAALRAAGLRVALLPELTDVDTAEDALAVAATVPGSRFAAAVDRVPGFRRARS</sequence>